<evidence type="ECO:0000256" key="10">
    <source>
        <dbReference type="RuleBase" id="RU363087"/>
    </source>
</evidence>
<dbReference type="Gene3D" id="3.30.70.890">
    <property type="entry name" value="GHMP kinase, C-terminal domain"/>
    <property type="match status" value="1"/>
</dbReference>
<dbReference type="NCBIfam" id="TIGR00549">
    <property type="entry name" value="mevalon_kin"/>
    <property type="match status" value="1"/>
</dbReference>
<keyword evidence="13" id="KW-1185">Reference proteome</keyword>
<accession>A0AAV6UVT5</accession>
<gene>
    <name evidence="12" type="ORF">JTE90_021245</name>
</gene>
<keyword evidence="1 10" id="KW-0963">Cytoplasm</keyword>
<evidence type="ECO:0000256" key="2">
    <source>
        <dbReference type="ARBA" id="ARBA00022516"/>
    </source>
</evidence>
<evidence type="ECO:0000256" key="6">
    <source>
        <dbReference type="ARBA" id="ARBA00022840"/>
    </source>
</evidence>
<comment type="pathway">
    <text evidence="9 10">Isoprenoid biosynthesis; isopentenyl diphosphate biosynthesis via mevalonate pathway; isopentenyl diphosphate from (R)-mevalonate: step 1/3.</text>
</comment>
<evidence type="ECO:0000256" key="3">
    <source>
        <dbReference type="ARBA" id="ARBA00022679"/>
    </source>
</evidence>
<keyword evidence="3 10" id="KW-0808">Transferase</keyword>
<proteinExistence type="inferred from homology"/>
<keyword evidence="10" id="KW-1207">Sterol metabolism</keyword>
<keyword evidence="2 10" id="KW-0444">Lipid biosynthesis</keyword>
<comment type="caution">
    <text evidence="12">The sequence shown here is derived from an EMBL/GenBank/DDBJ whole genome shotgun (WGS) entry which is preliminary data.</text>
</comment>
<dbReference type="InterPro" id="IPR006204">
    <property type="entry name" value="GHMP_kinase_N_dom"/>
</dbReference>
<sequence length="372" mass="40071">MKFEVSAPGKVILHGEHAVVYGKAAIAASLGLRTRLTLESQEEKLSLHLKDLGFTREWDKATWEEYFSQPLPGLEGSVTSVNDAIVDRIVSVFGLGECATDSHKHAVTAFLFLWIYTSKCYNNGEFHPCSIRVESELGLGAGMGSSASYSVCLAAGMLLLCGRSTPRLLPEDKLIIQEWSFQAEKIFHGKPSGLDNAVCVFGGAVLFKDGAVSEKVPNPPDIHVLIVNTRVSRNTKMQVEKAKQKMNLFPGVVGSIMDSIEHISNDCWSMLVGSSSEDSDERLQVLVDTNHHLLNALGVGHEKLDQVHSVAAKHSCVAKTTGAGGGGCALVYIPRTTASPVVVALKEDLKECGFDVHDAFLGGPGVQISWLA</sequence>
<evidence type="ECO:0000256" key="4">
    <source>
        <dbReference type="ARBA" id="ARBA00022741"/>
    </source>
</evidence>
<dbReference type="InterPro" id="IPR006205">
    <property type="entry name" value="Mev_gal_kin"/>
</dbReference>
<name>A0AAV6UVT5_9ARAC</name>
<keyword evidence="10" id="KW-0756">Sterol biosynthesis</keyword>
<keyword evidence="5 10" id="KW-0418">Kinase</keyword>
<evidence type="ECO:0000259" key="11">
    <source>
        <dbReference type="Pfam" id="PF00288"/>
    </source>
</evidence>
<dbReference type="PANTHER" id="PTHR43290:SF2">
    <property type="entry name" value="MEVALONATE KINASE"/>
    <property type="match status" value="1"/>
</dbReference>
<evidence type="ECO:0000313" key="12">
    <source>
        <dbReference type="EMBL" id="KAG8188224.1"/>
    </source>
</evidence>
<dbReference type="SUPFAM" id="SSF54211">
    <property type="entry name" value="Ribosomal protein S5 domain 2-like"/>
    <property type="match status" value="1"/>
</dbReference>
<keyword evidence="6 10" id="KW-0067">ATP-binding</keyword>
<keyword evidence="4 10" id="KW-0547">Nucleotide-binding</keyword>
<comment type="subcellular location">
    <subcellularLocation>
        <location evidence="10">Cytoplasm</location>
    </subcellularLocation>
</comment>
<dbReference type="Proteomes" id="UP000827092">
    <property type="component" value="Unassembled WGS sequence"/>
</dbReference>
<dbReference type="EC" id="2.7.1.36" evidence="10"/>
<dbReference type="InterPro" id="IPR014721">
    <property type="entry name" value="Ribsml_uS5_D2-typ_fold_subgr"/>
</dbReference>
<evidence type="ECO:0000256" key="5">
    <source>
        <dbReference type="ARBA" id="ARBA00022777"/>
    </source>
</evidence>
<feature type="domain" description="GHMP kinase N-terminal" evidence="11">
    <location>
        <begin position="122"/>
        <end position="203"/>
    </location>
</feature>
<evidence type="ECO:0000313" key="13">
    <source>
        <dbReference type="Proteomes" id="UP000827092"/>
    </source>
</evidence>
<evidence type="ECO:0000256" key="7">
    <source>
        <dbReference type="ARBA" id="ARBA00022842"/>
    </source>
</evidence>
<dbReference type="PANTHER" id="PTHR43290">
    <property type="entry name" value="MEVALONATE KINASE"/>
    <property type="match status" value="1"/>
</dbReference>
<dbReference type="GO" id="GO:0005829">
    <property type="term" value="C:cytosol"/>
    <property type="evidence" value="ECO:0007669"/>
    <property type="project" value="TreeGrafter"/>
</dbReference>
<dbReference type="AlphaFoldDB" id="A0AAV6UVT5"/>
<evidence type="ECO:0000256" key="8">
    <source>
        <dbReference type="ARBA" id="ARBA00023098"/>
    </source>
</evidence>
<evidence type="ECO:0000256" key="1">
    <source>
        <dbReference type="ARBA" id="ARBA00022490"/>
    </source>
</evidence>
<keyword evidence="8 10" id="KW-0443">Lipid metabolism</keyword>
<dbReference type="InterPro" id="IPR020568">
    <property type="entry name" value="Ribosomal_Su5_D2-typ_SF"/>
</dbReference>
<keyword evidence="7" id="KW-0460">Magnesium</keyword>
<dbReference type="SUPFAM" id="SSF55060">
    <property type="entry name" value="GHMP Kinase, C-terminal domain"/>
    <property type="match status" value="1"/>
</dbReference>
<reference evidence="12 13" key="1">
    <citation type="journal article" date="2022" name="Nat. Ecol. Evol.">
        <title>A masculinizing supergene underlies an exaggerated male reproductive morph in a spider.</title>
        <authorList>
            <person name="Hendrickx F."/>
            <person name="De Corte Z."/>
            <person name="Sonet G."/>
            <person name="Van Belleghem S.M."/>
            <person name="Kostlbacher S."/>
            <person name="Vangestel C."/>
        </authorList>
    </citation>
    <scope>NUCLEOTIDE SEQUENCE [LARGE SCALE GENOMIC DNA]</scope>
    <source>
        <strain evidence="12">W744_W776</strain>
    </source>
</reference>
<dbReference type="GO" id="GO:0006695">
    <property type="term" value="P:cholesterol biosynthetic process"/>
    <property type="evidence" value="ECO:0007669"/>
    <property type="project" value="TreeGrafter"/>
</dbReference>
<dbReference type="GO" id="GO:0005524">
    <property type="term" value="F:ATP binding"/>
    <property type="evidence" value="ECO:0007669"/>
    <property type="project" value="UniProtKB-KW"/>
</dbReference>
<comment type="catalytic activity">
    <reaction evidence="10">
        <text>(R)-mevalonate + ATP = (R)-5-phosphomevalonate + ADP + H(+)</text>
        <dbReference type="Rhea" id="RHEA:17065"/>
        <dbReference type="ChEBI" id="CHEBI:15378"/>
        <dbReference type="ChEBI" id="CHEBI:30616"/>
        <dbReference type="ChEBI" id="CHEBI:36464"/>
        <dbReference type="ChEBI" id="CHEBI:58146"/>
        <dbReference type="ChEBI" id="CHEBI:456216"/>
        <dbReference type="EC" id="2.7.1.36"/>
    </reaction>
</comment>
<dbReference type="Gene3D" id="3.30.230.10">
    <property type="match status" value="1"/>
</dbReference>
<dbReference type="GO" id="GO:0004496">
    <property type="term" value="F:mevalonate kinase activity"/>
    <property type="evidence" value="ECO:0007669"/>
    <property type="project" value="UniProtKB-EC"/>
</dbReference>
<dbReference type="PRINTS" id="PR00959">
    <property type="entry name" value="MEVGALKINASE"/>
</dbReference>
<organism evidence="12 13">
    <name type="scientific">Oedothorax gibbosus</name>
    <dbReference type="NCBI Taxonomy" id="931172"/>
    <lineage>
        <taxon>Eukaryota</taxon>
        <taxon>Metazoa</taxon>
        <taxon>Ecdysozoa</taxon>
        <taxon>Arthropoda</taxon>
        <taxon>Chelicerata</taxon>
        <taxon>Arachnida</taxon>
        <taxon>Araneae</taxon>
        <taxon>Araneomorphae</taxon>
        <taxon>Entelegynae</taxon>
        <taxon>Araneoidea</taxon>
        <taxon>Linyphiidae</taxon>
        <taxon>Erigoninae</taxon>
        <taxon>Oedothorax</taxon>
    </lineage>
</organism>
<evidence type="ECO:0000256" key="9">
    <source>
        <dbReference type="ARBA" id="ARBA00029438"/>
    </source>
</evidence>
<dbReference type="EMBL" id="JAFNEN010000246">
    <property type="protein sequence ID" value="KAG8188224.1"/>
    <property type="molecule type" value="Genomic_DNA"/>
</dbReference>
<keyword evidence="10" id="KW-0752">Steroid biosynthesis</keyword>
<dbReference type="InterPro" id="IPR036554">
    <property type="entry name" value="GHMP_kinase_C_sf"/>
</dbReference>
<keyword evidence="10" id="KW-0753">Steroid metabolism</keyword>
<protein>
    <recommendedName>
        <fullName evidence="10">Mevalonate kinase</fullName>
        <shortName evidence="10">MK</shortName>
        <ecNumber evidence="10">2.7.1.36</ecNumber>
    </recommendedName>
</protein>
<comment type="similarity">
    <text evidence="10">Belongs to the GHMP kinase family. Mevalonate kinase subfamily.</text>
</comment>
<dbReference type="GO" id="GO:0019287">
    <property type="term" value="P:isopentenyl diphosphate biosynthetic process, mevalonate pathway"/>
    <property type="evidence" value="ECO:0007669"/>
    <property type="project" value="TreeGrafter"/>
</dbReference>
<dbReference type="Pfam" id="PF00288">
    <property type="entry name" value="GHMP_kinases_N"/>
    <property type="match status" value="1"/>
</dbReference>